<protein>
    <submittedName>
        <fullName evidence="2">Uncharacterized protein</fullName>
    </submittedName>
</protein>
<sequence length="1313" mass="147680">MKKRKKSFRNSVSSPAGRTSATAVAAEQQRMNQARHAALDRAFRAACEQVLAVLRRVHPVDALAALNVCDLWQPNRASPYKHQMAFGLLISQPAQSFASSRLSCYEDFRSFCEDLQQALPALPMLEDMTPEADWGDIKVLRGTQPQAILHGGPIQRLADHIEAFCIGRAENSQAVAELDAAIGLQAELLQRVPHNASTLRGQQRSEETALQVAAKAQSLQHANLEEMERLAASVDREESEPWPGHLEVPPREFWDIAMPALQRPFQGPALEASRMASLGQACPWSGFNGFGNAIMAGTALPWALVHIDGCSFGVCLRNVVTVVIDAWAEVDQEAPWRVAARLGAYIAKRIPANNFLPGPMMLRTQQERTLMPIAAVLSRGSLNILVVPVTPTQWPYVHRGVAELKRVMRNPNWGLQRIGTSEGYQLGNLHGSAPGPQEVYIVLVTTKVSTQLAFMRNPAADTQLMPLVDACTIFDVLDSVEELERFWTYVEDLRTMGGTAMNDLGDLFGSFRDSHGQIVDGAVVPTFLALDPHWGASWRHQQQQTYWAHAPRRFPDEESAWQTHPDRATSSLRHLTAKNAPRIAWCSQIGECTVFFLLNLETYGLEQEHGSLLHLFMHCAADCLAERAGVIEPHLQLPWQRLRLHCVSAPHLLPQDVPEPDLSAADLPLITDWEETGAADGQDYEACLTINLVKLQQELETVEDASFEASCATVLTERLFSIVGGNLPDALRAALAATAARQPRFTLTRVMRTVDVPDHVEPLLPRPEAYKVARRELAYLLKAQGVNPGTYHLDEGKVVINGARAQFRNVVHQRIRALDRDSLLRYCVTQYDAVIAKYDAEERRIQQSLRHQVDFNREQQLAEANDTFSRESRNLRYLIECAVVIATPQAVPVRAEDVLPIHAMVDWLHVFYGASDMLHNDIDVGGLRLNSEYVPEVYYSDSRDEKEQAFRREHASLRLGVNVSEEDQLTGPRPFKDYLTALDAAFAADVQFTFSDMWNVLGVLMQWVAVGGNAERAFGYSCDRQTLAERVVQTHQAMSEDATLAVIDFLVLAPDQVWQLIGIELPTDDVPVWEHAKRTSRHTIRPLLALTDGRLLWGAAAAERARRIWGNSLQAGFLPADYAWPAVRAAVGQYKKELEDGLEDKAYEVFSRCLPHTLKGINFKDRFPRQGFPNVGDYDVLAYQPEHNEWFTVECKYNQPAFSMKDTRRLRDRIFGGGSERGQLRKIEGRREFLIARLEQLRGLLGWPAPPADRPFKLTELYVSKDMHFWLRFPPYPVPTQFVQLDTLDAWLRRHLSIEDAQVLIERHEFGRQ</sequence>
<evidence type="ECO:0000256" key="1">
    <source>
        <dbReference type="SAM" id="MobiDB-lite"/>
    </source>
</evidence>
<reference evidence="2 3" key="1">
    <citation type="submission" date="2020-08" db="EMBL/GenBank/DDBJ databases">
        <title>Genome sequence of Acidovorax monticola KACC 19171T.</title>
        <authorList>
            <person name="Hyun D.-W."/>
            <person name="Bae J.-W."/>
        </authorList>
    </citation>
    <scope>NUCLEOTIDE SEQUENCE [LARGE SCALE GENOMIC DNA]</scope>
    <source>
        <strain evidence="2 3">KACC 19171</strain>
    </source>
</reference>
<dbReference type="KEGG" id="amon:H9L24_03875"/>
<dbReference type="Proteomes" id="UP000516057">
    <property type="component" value="Chromosome"/>
</dbReference>
<organism evidence="2 3">
    <name type="scientific">Paenacidovorax monticola</name>
    <dbReference type="NCBI Taxonomy" id="1926868"/>
    <lineage>
        <taxon>Bacteria</taxon>
        <taxon>Pseudomonadati</taxon>
        <taxon>Pseudomonadota</taxon>
        <taxon>Betaproteobacteria</taxon>
        <taxon>Burkholderiales</taxon>
        <taxon>Comamonadaceae</taxon>
        <taxon>Paenacidovorax</taxon>
    </lineage>
</organism>
<dbReference type="EMBL" id="CP060790">
    <property type="protein sequence ID" value="QNP60069.1"/>
    <property type="molecule type" value="Genomic_DNA"/>
</dbReference>
<gene>
    <name evidence="2" type="ORF">H9L24_03875</name>
</gene>
<feature type="region of interest" description="Disordered" evidence="1">
    <location>
        <begin position="1"/>
        <end position="29"/>
    </location>
</feature>
<evidence type="ECO:0000313" key="3">
    <source>
        <dbReference type="Proteomes" id="UP000516057"/>
    </source>
</evidence>
<evidence type="ECO:0000313" key="2">
    <source>
        <dbReference type="EMBL" id="QNP60069.1"/>
    </source>
</evidence>
<keyword evidence="3" id="KW-1185">Reference proteome</keyword>
<accession>A0A7H0HHQ3</accession>
<proteinExistence type="predicted"/>
<dbReference type="RefSeq" id="WP_187737050.1">
    <property type="nucleotide sequence ID" value="NZ_CP060790.1"/>
</dbReference>
<name>A0A7H0HHQ3_9BURK</name>
<feature type="compositionally biased region" description="Polar residues" evidence="1">
    <location>
        <begin position="9"/>
        <end position="22"/>
    </location>
</feature>